<reference evidence="3 4" key="1">
    <citation type="submission" date="2024-03" db="EMBL/GenBank/DDBJ databases">
        <title>Two novel species of the genus Flavobacterium exhibiting potentially degradation of complex polysaccharides.</title>
        <authorList>
            <person name="Lian X."/>
        </authorList>
    </citation>
    <scope>NUCLEOTIDE SEQUENCE [LARGE SCALE GENOMIC DNA]</scope>
    <source>
        <strain evidence="4">j3</strain>
    </source>
</reference>
<evidence type="ECO:0000313" key="3">
    <source>
        <dbReference type="EMBL" id="MEM0543118.1"/>
    </source>
</evidence>
<feature type="chain" id="PRO_5047496708" evidence="1">
    <location>
        <begin position="24"/>
        <end position="213"/>
    </location>
</feature>
<proteinExistence type="predicted"/>
<keyword evidence="1" id="KW-0732">Signal</keyword>
<gene>
    <name evidence="3" type="ORF">WFZ85_10870</name>
</gene>
<protein>
    <submittedName>
        <fullName evidence="3">Porin family protein</fullName>
    </submittedName>
</protein>
<organism evidence="3 4">
    <name type="scientific">Flavobacterium aureirubrum</name>
    <dbReference type="NCBI Taxonomy" id="3133147"/>
    <lineage>
        <taxon>Bacteria</taxon>
        <taxon>Pseudomonadati</taxon>
        <taxon>Bacteroidota</taxon>
        <taxon>Flavobacteriia</taxon>
        <taxon>Flavobacteriales</taxon>
        <taxon>Flavobacteriaceae</taxon>
        <taxon>Flavobacterium</taxon>
    </lineage>
</organism>
<comment type="caution">
    <text evidence="3">The sequence shown here is derived from an EMBL/GenBank/DDBJ whole genome shotgun (WGS) entry which is preliminary data.</text>
</comment>
<evidence type="ECO:0000313" key="4">
    <source>
        <dbReference type="Proteomes" id="UP001460072"/>
    </source>
</evidence>
<accession>A0ABU9N6H4</accession>
<feature type="signal peptide" evidence="1">
    <location>
        <begin position="1"/>
        <end position="23"/>
    </location>
</feature>
<evidence type="ECO:0000256" key="1">
    <source>
        <dbReference type="SAM" id="SignalP"/>
    </source>
</evidence>
<evidence type="ECO:0000259" key="2">
    <source>
        <dbReference type="Pfam" id="PF13568"/>
    </source>
</evidence>
<dbReference type="InterPro" id="IPR025665">
    <property type="entry name" value="Beta-barrel_OMP_2"/>
</dbReference>
<keyword evidence="4" id="KW-1185">Reference proteome</keyword>
<dbReference type="EMBL" id="JBCGDO010000014">
    <property type="protein sequence ID" value="MEM0543118.1"/>
    <property type="molecule type" value="Genomic_DNA"/>
</dbReference>
<feature type="domain" description="Outer membrane protein beta-barrel" evidence="2">
    <location>
        <begin position="28"/>
        <end position="183"/>
    </location>
</feature>
<dbReference type="Proteomes" id="UP001460072">
    <property type="component" value="Unassembled WGS sequence"/>
</dbReference>
<dbReference type="RefSeq" id="WP_342696319.1">
    <property type="nucleotide sequence ID" value="NZ_JBCGDO010000014.1"/>
</dbReference>
<sequence length="213" mass="23163">MKNLKKIALLALLTIGTVATTTAQGPGSTKFGVKGGLNMSNLYTEDVDDQNVLLGFNLGVFVEVPITSRVSIQPELLYTTKGAELKYDNAFAQGTGKFRLNYIEVPLLLKFNVTKSFDVHFGPYVAYLIDSKITNEDANGNINFEEAVNEDDLNKLDFGLAAGIGINFDGFGIGARYNYGLTTVGKERTFLGQSYTFPDSKNSVLSIFATISL</sequence>
<name>A0ABU9N6H4_9FLAO</name>
<dbReference type="Pfam" id="PF13568">
    <property type="entry name" value="OMP_b-brl_2"/>
    <property type="match status" value="1"/>
</dbReference>